<dbReference type="EMBL" id="BJNZ01000008">
    <property type="protein sequence ID" value="GED09667.1"/>
    <property type="molecule type" value="Genomic_DNA"/>
</dbReference>
<dbReference type="Pfam" id="PF08486">
    <property type="entry name" value="SpoIID"/>
    <property type="match status" value="1"/>
</dbReference>
<evidence type="ECO:0000256" key="1">
    <source>
        <dbReference type="ARBA" id="ARBA00022729"/>
    </source>
</evidence>
<evidence type="ECO:0000259" key="3">
    <source>
        <dbReference type="Pfam" id="PF08486"/>
    </source>
</evidence>
<dbReference type="Gene3D" id="2.130.10.130">
    <property type="entry name" value="Integrin alpha, N-terminal"/>
    <property type="match status" value="1"/>
</dbReference>
<dbReference type="InterPro" id="IPR013517">
    <property type="entry name" value="FG-GAP"/>
</dbReference>
<dbReference type="Gene3D" id="2.20.25.650">
    <property type="entry name" value="Tachylectin-2-like"/>
    <property type="match status" value="1"/>
</dbReference>
<name>A0A4Y4DYA3_CELCE</name>
<dbReference type="InterPro" id="IPR013486">
    <property type="entry name" value="SpoIID/LytB"/>
</dbReference>
<dbReference type="InterPro" id="IPR013693">
    <property type="entry name" value="SpoIID/LytB_N"/>
</dbReference>
<organism evidence="4 5">
    <name type="scientific">Cellulosimicrobium cellulans</name>
    <name type="common">Arthrobacter luteus</name>
    <dbReference type="NCBI Taxonomy" id="1710"/>
    <lineage>
        <taxon>Bacteria</taxon>
        <taxon>Bacillati</taxon>
        <taxon>Actinomycetota</taxon>
        <taxon>Actinomycetes</taxon>
        <taxon>Micrococcales</taxon>
        <taxon>Promicromonosporaceae</taxon>
        <taxon>Cellulosimicrobium</taxon>
    </lineage>
</organism>
<dbReference type="Proteomes" id="UP000316659">
    <property type="component" value="Unassembled WGS sequence"/>
</dbReference>
<dbReference type="PANTHER" id="PTHR44103">
    <property type="entry name" value="PROPROTEIN CONVERTASE P"/>
    <property type="match status" value="1"/>
</dbReference>
<dbReference type="Pfam" id="PF13517">
    <property type="entry name" value="FG-GAP_3"/>
    <property type="match status" value="1"/>
</dbReference>
<dbReference type="AlphaFoldDB" id="A0A4Y4DYA3"/>
<evidence type="ECO:0000313" key="5">
    <source>
        <dbReference type="Proteomes" id="UP000316659"/>
    </source>
</evidence>
<dbReference type="NCBIfam" id="TIGR02669">
    <property type="entry name" value="SpoIID_LytB"/>
    <property type="match status" value="1"/>
</dbReference>
<reference evidence="4 5" key="1">
    <citation type="submission" date="2019-06" db="EMBL/GenBank/DDBJ databases">
        <title>Whole genome shotgun sequence of Cellulosimicrobium cellulans NBRC 15516.</title>
        <authorList>
            <person name="Hosoyama A."/>
            <person name="Uohara A."/>
            <person name="Ohji S."/>
            <person name="Ichikawa N."/>
        </authorList>
    </citation>
    <scope>NUCLEOTIDE SEQUENCE [LARGE SCALE GENOMIC DNA]</scope>
    <source>
        <strain evidence="4 5">NBRC 15516</strain>
    </source>
</reference>
<dbReference type="PANTHER" id="PTHR44103:SF1">
    <property type="entry name" value="PROPROTEIN CONVERTASE P"/>
    <property type="match status" value="1"/>
</dbReference>
<evidence type="ECO:0000256" key="2">
    <source>
        <dbReference type="SAM" id="SignalP"/>
    </source>
</evidence>
<feature type="domain" description="Sporulation stage II protein D amidase enhancer LytB N-terminal" evidence="3">
    <location>
        <begin position="213"/>
        <end position="310"/>
    </location>
</feature>
<dbReference type="GO" id="GO:0030435">
    <property type="term" value="P:sporulation resulting in formation of a cellular spore"/>
    <property type="evidence" value="ECO:0007669"/>
    <property type="project" value="InterPro"/>
</dbReference>
<keyword evidence="1 2" id="KW-0732">Signal</keyword>
<comment type="caution">
    <text evidence="4">The sequence shown here is derived from an EMBL/GenBank/DDBJ whole genome shotgun (WGS) entry which is preliminary data.</text>
</comment>
<feature type="signal peptide" evidence="2">
    <location>
        <begin position="1"/>
        <end position="36"/>
    </location>
</feature>
<protein>
    <recommendedName>
        <fullName evidence="3">Sporulation stage II protein D amidase enhancer LytB N-terminal domain-containing protein</fullName>
    </recommendedName>
</protein>
<proteinExistence type="predicted"/>
<dbReference type="SUPFAM" id="SSF69318">
    <property type="entry name" value="Integrin alpha N-terminal domain"/>
    <property type="match status" value="1"/>
</dbReference>
<dbReference type="InterPro" id="IPR028994">
    <property type="entry name" value="Integrin_alpha_N"/>
</dbReference>
<feature type="chain" id="PRO_5021440139" description="Sporulation stage II protein D amidase enhancer LytB N-terminal domain-containing protein" evidence="2">
    <location>
        <begin position="37"/>
        <end position="676"/>
    </location>
</feature>
<evidence type="ECO:0000313" key="4">
    <source>
        <dbReference type="EMBL" id="GED09667.1"/>
    </source>
</evidence>
<gene>
    <name evidence="4" type="ORF">CCE02nite_16660</name>
</gene>
<accession>A0A4Y4DYA3</accession>
<sequence>MHMDMTRLRRRGSRLVAVLLAALLAPLAVVGPPAQASVTTTERVTLTASSIVTVAGRGYGHGIGMSQYGARAAAAGGSTYRQILDFYYPGTTATTVASTELRVLLKSDTDDDLRVVATPGMVMSDARGVPRSIGFPGATVSQWRVLRNANDTGFVLFGLVGSTWRLWSQSASPGFISLSTSPASTVQVVLPDGSRREYRGSARAVADGAAPGLASVNAVRMEDYLRSVVPAEMPSSWPANALRAQTVAARTYAAQNRAARPTSAWHTCDDTACQVYRGVRSLSAAGAVTPHEAAATDAAISATSGVTLYYGGAPAFTQFSASNGGWTAAGSAPYLVAKRDPWDAQGNPVHAWSVRVTAAQIRAAYPTIGTPRSVTVVSRTGPGEWGGRVENVVLAGSAGSRTVTGAAFRTAFGLRSAWWKVTGTSRLEPDTTADGRPDLTARTPAGELRSYEGNRSGGFATAARRIGTGWQVMRHVTDGADLDGDGNGDVLAIDGGGVLWLYPSNRAGGLAARQQVGTGWQVMAFLASPGDMTGDGRADVLAVDGAGTLWLYPGDGTGKVTARRAIGSGWQIMTAVVGAGDMDGDGTADVVARDSAGRLLLYRGRGDGTLRGAIVIGNGWQTMRLLTVHGDWSGDGRPDVLASDGSGALYLYPWNGNAFSPRRAIGQGWTVYDRLL</sequence>